<keyword evidence="4 6" id="KW-1133">Transmembrane helix</keyword>
<dbReference type="PANTHER" id="PTHR32196:SF72">
    <property type="entry name" value="RIBOSE IMPORT PERMEASE PROTEIN RBSC"/>
    <property type="match status" value="1"/>
</dbReference>
<evidence type="ECO:0000256" key="6">
    <source>
        <dbReference type="SAM" id="Phobius"/>
    </source>
</evidence>
<dbReference type="Pfam" id="PF02653">
    <property type="entry name" value="BPD_transp_2"/>
    <property type="match status" value="1"/>
</dbReference>
<dbReference type="Proteomes" id="UP000198894">
    <property type="component" value="Unassembled WGS sequence"/>
</dbReference>
<feature type="transmembrane region" description="Helical" evidence="6">
    <location>
        <begin position="279"/>
        <end position="309"/>
    </location>
</feature>
<feature type="transmembrane region" description="Helical" evidence="6">
    <location>
        <begin position="98"/>
        <end position="117"/>
    </location>
</feature>
<feature type="transmembrane region" description="Helical" evidence="6">
    <location>
        <begin position="238"/>
        <end position="259"/>
    </location>
</feature>
<keyword evidence="8" id="KW-1185">Reference proteome</keyword>
<accession>A0A1G8XNR2</accession>
<evidence type="ECO:0000313" key="7">
    <source>
        <dbReference type="EMBL" id="SDJ92178.1"/>
    </source>
</evidence>
<proteinExistence type="predicted"/>
<evidence type="ECO:0000256" key="3">
    <source>
        <dbReference type="ARBA" id="ARBA00022692"/>
    </source>
</evidence>
<name>A0A1G8XNR2_9HYPH</name>
<dbReference type="InterPro" id="IPR001851">
    <property type="entry name" value="ABC_transp_permease"/>
</dbReference>
<dbReference type="GO" id="GO:0005886">
    <property type="term" value="C:plasma membrane"/>
    <property type="evidence" value="ECO:0007669"/>
    <property type="project" value="UniProtKB-SubCell"/>
</dbReference>
<feature type="transmembrane region" description="Helical" evidence="6">
    <location>
        <begin position="40"/>
        <end position="60"/>
    </location>
</feature>
<evidence type="ECO:0000256" key="4">
    <source>
        <dbReference type="ARBA" id="ARBA00022989"/>
    </source>
</evidence>
<feature type="transmembrane region" description="Helical" evidence="6">
    <location>
        <begin position="72"/>
        <end position="91"/>
    </location>
</feature>
<dbReference type="PANTHER" id="PTHR32196">
    <property type="entry name" value="ABC TRANSPORTER PERMEASE PROTEIN YPHD-RELATED-RELATED"/>
    <property type="match status" value="1"/>
</dbReference>
<dbReference type="AlphaFoldDB" id="A0A1G8XNR2"/>
<protein>
    <submittedName>
        <fullName evidence="7">Ribose transport system permease protein</fullName>
    </submittedName>
</protein>
<organism evidence="7 8">
    <name type="scientific">Mesorhizobium muleiense</name>
    <dbReference type="NCBI Taxonomy" id="1004279"/>
    <lineage>
        <taxon>Bacteria</taxon>
        <taxon>Pseudomonadati</taxon>
        <taxon>Pseudomonadota</taxon>
        <taxon>Alphaproteobacteria</taxon>
        <taxon>Hyphomicrobiales</taxon>
        <taxon>Phyllobacteriaceae</taxon>
        <taxon>Mesorhizobium</taxon>
    </lineage>
</organism>
<comment type="subcellular location">
    <subcellularLocation>
        <location evidence="1">Cell membrane</location>
        <topology evidence="1">Multi-pass membrane protein</topology>
    </subcellularLocation>
</comment>
<keyword evidence="2" id="KW-1003">Cell membrane</keyword>
<dbReference type="CDD" id="cd06579">
    <property type="entry name" value="TM_PBP1_transp_AraH_like"/>
    <property type="match status" value="1"/>
</dbReference>
<gene>
    <name evidence="7" type="ORF">SAMN05428953_11010</name>
</gene>
<sequence length="348" mass="35848">MTDKSGTGMTDKSGLGMTDKAAEMSAGDQAVGSSRRLRTAFAALGMLPVLILLAAGFQIMNPRFLTETNLLIVTQQSSINIVLAAGMTFVILTGGIDLSVGSILAASAMVAVMVSLVPEWGMLGVPAAILVGLGFGVINGLLVAYIKLPPFIVTLGSLTAVRGVARLLGQDTTVFNSDLPFDFIANGSLFGIPWLVIIALSVVVLSWLVLKRTVLGTWIYAVGGNAEAARLTGIKVPLVLLFVYGVSGLLAGLGGAMSAARLYAANGLQLGQSYELDAIAAVILGGTSFVGGVGSIWGTLIGGLIIAVLSNGLILAGVSDIWQYIIKGLVIIVAVALDRYRLQAGART</sequence>
<evidence type="ECO:0000256" key="1">
    <source>
        <dbReference type="ARBA" id="ARBA00004651"/>
    </source>
</evidence>
<evidence type="ECO:0000256" key="2">
    <source>
        <dbReference type="ARBA" id="ARBA00022475"/>
    </source>
</evidence>
<dbReference type="GO" id="GO:0022857">
    <property type="term" value="F:transmembrane transporter activity"/>
    <property type="evidence" value="ECO:0007669"/>
    <property type="project" value="InterPro"/>
</dbReference>
<feature type="transmembrane region" description="Helical" evidence="6">
    <location>
        <begin position="123"/>
        <end position="144"/>
    </location>
</feature>
<reference evidence="8" key="1">
    <citation type="submission" date="2016-10" db="EMBL/GenBank/DDBJ databases">
        <authorList>
            <person name="Varghese N."/>
            <person name="Submissions S."/>
        </authorList>
    </citation>
    <scope>NUCLEOTIDE SEQUENCE [LARGE SCALE GENOMIC DNA]</scope>
    <source>
        <strain evidence="8">CGMCC 1.11022</strain>
    </source>
</reference>
<feature type="transmembrane region" description="Helical" evidence="6">
    <location>
        <begin position="151"/>
        <end position="169"/>
    </location>
</feature>
<dbReference type="EMBL" id="FNEE01000010">
    <property type="protein sequence ID" value="SDJ92178.1"/>
    <property type="molecule type" value="Genomic_DNA"/>
</dbReference>
<feature type="transmembrane region" description="Helical" evidence="6">
    <location>
        <begin position="189"/>
        <end position="210"/>
    </location>
</feature>
<evidence type="ECO:0000256" key="5">
    <source>
        <dbReference type="ARBA" id="ARBA00023136"/>
    </source>
</evidence>
<evidence type="ECO:0000313" key="8">
    <source>
        <dbReference type="Proteomes" id="UP000198894"/>
    </source>
</evidence>
<keyword evidence="3 6" id="KW-0812">Transmembrane</keyword>
<keyword evidence="5 6" id="KW-0472">Membrane</keyword>